<proteinExistence type="predicted"/>
<name>A0A0D2FAX3_9EURO</name>
<reference evidence="2 3" key="1">
    <citation type="submission" date="2015-01" db="EMBL/GenBank/DDBJ databases">
        <title>The Genome Sequence of Capronia semiimmersa CBS27337.</title>
        <authorList>
            <consortium name="The Broad Institute Genomics Platform"/>
            <person name="Cuomo C."/>
            <person name="de Hoog S."/>
            <person name="Gorbushina A."/>
            <person name="Stielow B."/>
            <person name="Teixiera M."/>
            <person name="Abouelleil A."/>
            <person name="Chapman S.B."/>
            <person name="Priest M."/>
            <person name="Young S.K."/>
            <person name="Wortman J."/>
            <person name="Nusbaum C."/>
            <person name="Birren B."/>
        </authorList>
    </citation>
    <scope>NUCLEOTIDE SEQUENCE [LARGE SCALE GENOMIC DNA]</scope>
    <source>
        <strain evidence="2 3">CBS 27337</strain>
    </source>
</reference>
<evidence type="ECO:0000256" key="1">
    <source>
        <dbReference type="SAM" id="Phobius"/>
    </source>
</evidence>
<dbReference type="EMBL" id="KN846960">
    <property type="protein sequence ID" value="KIW65153.1"/>
    <property type="molecule type" value="Genomic_DNA"/>
</dbReference>
<keyword evidence="1" id="KW-1133">Transmembrane helix</keyword>
<protein>
    <submittedName>
        <fullName evidence="2">Uncharacterized protein</fullName>
    </submittedName>
</protein>
<gene>
    <name evidence="2" type="ORF">PV04_07434</name>
</gene>
<feature type="transmembrane region" description="Helical" evidence="1">
    <location>
        <begin position="162"/>
        <end position="185"/>
    </location>
</feature>
<keyword evidence="1" id="KW-0812">Transmembrane</keyword>
<dbReference type="HOGENOM" id="CLU_115921_0_0_1"/>
<keyword evidence="3" id="KW-1185">Reference proteome</keyword>
<evidence type="ECO:0000313" key="3">
    <source>
        <dbReference type="Proteomes" id="UP000054266"/>
    </source>
</evidence>
<keyword evidence="1" id="KW-0472">Membrane</keyword>
<dbReference type="Proteomes" id="UP000054266">
    <property type="component" value="Unassembled WGS sequence"/>
</dbReference>
<sequence>MAAPQEDGVPSTTTVPSFSPATHLLVAAEAESGVGGRLVKIITETMDHTIVFQTITVGDSSAPPAAIGTSSILNSFISGPSSSSAAGQISSSTLSSAIPTNSATLSMAPLSTDLTLNFPLLPGTITISTDIISSFSTPSKLTSTSTLSTISPPPASVYTTGIYIALGLFLFFGVLCALVTSPAIATAAKPFFKRRTQQPGQ</sequence>
<accession>A0A0D2FAX3</accession>
<organism evidence="2 3">
    <name type="scientific">Phialophora macrospora</name>
    <dbReference type="NCBI Taxonomy" id="1851006"/>
    <lineage>
        <taxon>Eukaryota</taxon>
        <taxon>Fungi</taxon>
        <taxon>Dikarya</taxon>
        <taxon>Ascomycota</taxon>
        <taxon>Pezizomycotina</taxon>
        <taxon>Eurotiomycetes</taxon>
        <taxon>Chaetothyriomycetidae</taxon>
        <taxon>Chaetothyriales</taxon>
        <taxon>Herpotrichiellaceae</taxon>
        <taxon>Phialophora</taxon>
    </lineage>
</organism>
<evidence type="ECO:0000313" key="2">
    <source>
        <dbReference type="EMBL" id="KIW65153.1"/>
    </source>
</evidence>
<dbReference type="AlphaFoldDB" id="A0A0D2FAX3"/>